<evidence type="ECO:0000313" key="1">
    <source>
        <dbReference type="EMBL" id="KAK1569764.1"/>
    </source>
</evidence>
<reference evidence="1" key="1">
    <citation type="submission" date="2021-06" db="EMBL/GenBank/DDBJ databases">
        <title>Comparative genomics, transcriptomics and evolutionary studies reveal genomic signatures of adaptation to plant cell wall in hemibiotrophic fungi.</title>
        <authorList>
            <consortium name="DOE Joint Genome Institute"/>
            <person name="Baroncelli R."/>
            <person name="Diaz J.F."/>
            <person name="Benocci T."/>
            <person name="Peng M."/>
            <person name="Battaglia E."/>
            <person name="Haridas S."/>
            <person name="Andreopoulos W."/>
            <person name="Labutti K."/>
            <person name="Pangilinan J."/>
            <person name="Floch G.L."/>
            <person name="Makela M.R."/>
            <person name="Henrissat B."/>
            <person name="Grigoriev I.V."/>
            <person name="Crouch J.A."/>
            <person name="De Vries R.P."/>
            <person name="Sukno S.A."/>
            <person name="Thon M.R."/>
        </authorList>
    </citation>
    <scope>NUCLEOTIDE SEQUENCE</scope>
    <source>
        <strain evidence="1">CBS 125086</strain>
    </source>
</reference>
<dbReference type="GeneID" id="85445952"/>
<dbReference type="RefSeq" id="XP_060407969.1">
    <property type="nucleotide sequence ID" value="XM_060561712.1"/>
</dbReference>
<name>A0AAD8UZG2_9PEZI</name>
<evidence type="ECO:0000313" key="2">
    <source>
        <dbReference type="Proteomes" id="UP001230504"/>
    </source>
</evidence>
<protein>
    <submittedName>
        <fullName evidence="1">Uncharacterized protein</fullName>
    </submittedName>
</protein>
<sequence>MNGPPSLYRRTGEMLPKATMLLRVHSDSIPECLIREHHNIGHRAAARLQLHRGRYNAKGSSYVAGLESRVIGY</sequence>
<dbReference type="AlphaFoldDB" id="A0AAD8UZG2"/>
<organism evidence="1 2">
    <name type="scientific">Colletotrichum navitas</name>
    <dbReference type="NCBI Taxonomy" id="681940"/>
    <lineage>
        <taxon>Eukaryota</taxon>
        <taxon>Fungi</taxon>
        <taxon>Dikarya</taxon>
        <taxon>Ascomycota</taxon>
        <taxon>Pezizomycotina</taxon>
        <taxon>Sordariomycetes</taxon>
        <taxon>Hypocreomycetidae</taxon>
        <taxon>Glomerellales</taxon>
        <taxon>Glomerellaceae</taxon>
        <taxon>Colletotrichum</taxon>
        <taxon>Colletotrichum graminicola species complex</taxon>
    </lineage>
</organism>
<proteinExistence type="predicted"/>
<accession>A0AAD8UZG2</accession>
<dbReference type="Proteomes" id="UP001230504">
    <property type="component" value="Unassembled WGS sequence"/>
</dbReference>
<keyword evidence="2" id="KW-1185">Reference proteome</keyword>
<gene>
    <name evidence="1" type="ORF">LY79DRAFT_594685</name>
</gene>
<dbReference type="EMBL" id="JAHLJV010000123">
    <property type="protein sequence ID" value="KAK1569764.1"/>
    <property type="molecule type" value="Genomic_DNA"/>
</dbReference>
<comment type="caution">
    <text evidence="1">The sequence shown here is derived from an EMBL/GenBank/DDBJ whole genome shotgun (WGS) entry which is preliminary data.</text>
</comment>